<evidence type="ECO:0000313" key="1">
    <source>
        <dbReference type="EMBL" id="NDY56303.1"/>
    </source>
</evidence>
<sequence length="68" mass="7273">MSGQAEGGTVEVVERHVPMRVLRAAEAQALAWKKRAEELSRAIHDAAACGVSVVCLQTTARRIMAGVE</sequence>
<keyword evidence="2" id="KW-1185">Reference proteome</keyword>
<evidence type="ECO:0000313" key="2">
    <source>
        <dbReference type="Proteomes" id="UP000469724"/>
    </source>
</evidence>
<dbReference type="Proteomes" id="UP000469724">
    <property type="component" value="Unassembled WGS sequence"/>
</dbReference>
<organism evidence="1 2">
    <name type="scientific">Desulfolutivibrio sulfodismutans</name>
    <dbReference type="NCBI Taxonomy" id="63561"/>
    <lineage>
        <taxon>Bacteria</taxon>
        <taxon>Pseudomonadati</taxon>
        <taxon>Thermodesulfobacteriota</taxon>
        <taxon>Desulfovibrionia</taxon>
        <taxon>Desulfovibrionales</taxon>
        <taxon>Desulfovibrionaceae</taxon>
        <taxon>Desulfolutivibrio</taxon>
    </lineage>
</organism>
<accession>A0A7K3NKG5</accession>
<dbReference type="EMBL" id="JAAGRQ010000017">
    <property type="protein sequence ID" value="NDY56303.1"/>
    <property type="molecule type" value="Genomic_DNA"/>
</dbReference>
<comment type="caution">
    <text evidence="1">The sequence shown here is derived from an EMBL/GenBank/DDBJ whole genome shotgun (WGS) entry which is preliminary data.</text>
</comment>
<proteinExistence type="predicted"/>
<name>A0A7K3NKG5_9BACT</name>
<protein>
    <submittedName>
        <fullName evidence="1">Uncharacterized protein</fullName>
    </submittedName>
</protein>
<dbReference type="RefSeq" id="WP_163301356.1">
    <property type="nucleotide sequence ID" value="NZ_JAAGRQ010000017.1"/>
</dbReference>
<reference evidence="1 2" key="1">
    <citation type="submission" date="2020-02" db="EMBL/GenBank/DDBJ databases">
        <title>Comparative genomics of sulfur disproportionating microorganisms.</title>
        <authorList>
            <person name="Ward L.M."/>
            <person name="Bertran E."/>
            <person name="Johnston D.T."/>
        </authorList>
    </citation>
    <scope>NUCLEOTIDE SEQUENCE [LARGE SCALE GENOMIC DNA]</scope>
    <source>
        <strain evidence="1 2">DSM 3696</strain>
    </source>
</reference>
<dbReference type="AlphaFoldDB" id="A0A7K3NKG5"/>
<gene>
    <name evidence="1" type="ORF">G3N56_06030</name>
</gene>